<reference evidence="1" key="1">
    <citation type="journal article" date="2015" name="Nature">
        <title>Complex archaea that bridge the gap between prokaryotes and eukaryotes.</title>
        <authorList>
            <person name="Spang A."/>
            <person name="Saw J.H."/>
            <person name="Jorgensen S.L."/>
            <person name="Zaremba-Niedzwiedzka K."/>
            <person name="Martijn J."/>
            <person name="Lind A.E."/>
            <person name="van Eijk R."/>
            <person name="Schleper C."/>
            <person name="Guy L."/>
            <person name="Ettema T.J."/>
        </authorList>
    </citation>
    <scope>NUCLEOTIDE SEQUENCE</scope>
</reference>
<name>A0A0F9MUX4_9ZZZZ</name>
<protein>
    <submittedName>
        <fullName evidence="1">Uncharacterized protein</fullName>
    </submittedName>
</protein>
<evidence type="ECO:0000313" key="1">
    <source>
        <dbReference type="EMBL" id="KKN09564.1"/>
    </source>
</evidence>
<dbReference type="AlphaFoldDB" id="A0A0F9MUX4"/>
<proteinExistence type="predicted"/>
<feature type="non-terminal residue" evidence="1">
    <location>
        <position position="45"/>
    </location>
</feature>
<comment type="caution">
    <text evidence="1">The sequence shown here is derived from an EMBL/GenBank/DDBJ whole genome shotgun (WGS) entry which is preliminary data.</text>
</comment>
<accession>A0A0F9MUX4</accession>
<dbReference type="EMBL" id="LAZR01004333">
    <property type="protein sequence ID" value="KKN09564.1"/>
    <property type="molecule type" value="Genomic_DNA"/>
</dbReference>
<organism evidence="1">
    <name type="scientific">marine sediment metagenome</name>
    <dbReference type="NCBI Taxonomy" id="412755"/>
    <lineage>
        <taxon>unclassified sequences</taxon>
        <taxon>metagenomes</taxon>
        <taxon>ecological metagenomes</taxon>
    </lineage>
</organism>
<gene>
    <name evidence="1" type="ORF">LCGC14_1045260</name>
</gene>
<sequence>MNDARRHGGYNGLRLTGRFKLIARNKTGKVLETRTGKNLVTDDAE</sequence>